<sequence>MALKVVTEAPTVWNYLNGLVNLYKPAGVTIQQVRNTVVHNLCRDLNQLEVRPSLQRVVIENGFESKLVVRKVEDLSDNLLVVGPRYQPDDVKCRFCANHGRFTSGVTVVGINNGSNLAYRLQQNRPLRVYRVTGFLGKATETHFAESRVTARATISHIGSEKIGRLLASIQASHQRKMFELSGIDVQSQAAYELACEGTIRPADNRQPMIYGIRLAEYRKPFFTIEVHAINETEAYLGELIHEIGINLKSCAHCTSIRCIRHGHFLLEDSLLRKDWNLQNIISAMAHSNKLIHQHPDMLQQDNSALQGFDEKD</sequence>
<feature type="domain" description="Pseudouridine synthase II N-terminal" evidence="2">
    <location>
        <begin position="102"/>
        <end position="232"/>
    </location>
</feature>
<dbReference type="EnsemblMetazoa" id="AATE006643-RA">
    <property type="protein sequence ID" value="AATE006643-PA.1"/>
    <property type="gene ID" value="AATE006643"/>
</dbReference>
<dbReference type="GO" id="GO:0001522">
    <property type="term" value="P:pseudouridine synthesis"/>
    <property type="evidence" value="ECO:0007669"/>
    <property type="project" value="InterPro"/>
</dbReference>
<dbReference type="STRING" id="41427.A0A182IW70"/>
<accession>A0A182IW70</accession>
<dbReference type="PANTHER" id="PTHR13195:SF0">
    <property type="entry name" value="PSEUDOURIDYLATE SYNTHASE TRUB2, MITOCHONDRIAL"/>
    <property type="match status" value="1"/>
</dbReference>
<dbReference type="InterPro" id="IPR039048">
    <property type="entry name" value="Trub2"/>
</dbReference>
<protein>
    <recommendedName>
        <fullName evidence="2">Pseudouridine synthase II N-terminal domain-containing protein</fullName>
    </recommendedName>
</protein>
<dbReference type="GO" id="GO:0009982">
    <property type="term" value="F:pseudouridine synthase activity"/>
    <property type="evidence" value="ECO:0007669"/>
    <property type="project" value="InterPro"/>
</dbReference>
<dbReference type="AlphaFoldDB" id="A0A182IW70"/>
<dbReference type="GO" id="GO:0003723">
    <property type="term" value="F:RNA binding"/>
    <property type="evidence" value="ECO:0007669"/>
    <property type="project" value="InterPro"/>
</dbReference>
<dbReference type="CDD" id="cd02868">
    <property type="entry name" value="PseudoU_synth_hTruB2_like"/>
    <property type="match status" value="1"/>
</dbReference>
<evidence type="ECO:0000259" key="2">
    <source>
        <dbReference type="Pfam" id="PF01509"/>
    </source>
</evidence>
<dbReference type="Gene3D" id="3.30.2350.10">
    <property type="entry name" value="Pseudouridine synthase"/>
    <property type="match status" value="1"/>
</dbReference>
<dbReference type="GO" id="GO:0006396">
    <property type="term" value="P:RNA processing"/>
    <property type="evidence" value="ECO:0007669"/>
    <property type="project" value="InterPro"/>
</dbReference>
<name>A0A182IW70_ANOAO</name>
<comment type="similarity">
    <text evidence="1">Belongs to the pseudouridine synthase TruB family.</text>
</comment>
<organism evidence="3">
    <name type="scientific">Anopheles atroparvus</name>
    <name type="common">European mosquito</name>
    <dbReference type="NCBI Taxonomy" id="41427"/>
    <lineage>
        <taxon>Eukaryota</taxon>
        <taxon>Metazoa</taxon>
        <taxon>Ecdysozoa</taxon>
        <taxon>Arthropoda</taxon>
        <taxon>Hexapoda</taxon>
        <taxon>Insecta</taxon>
        <taxon>Pterygota</taxon>
        <taxon>Neoptera</taxon>
        <taxon>Endopterygota</taxon>
        <taxon>Diptera</taxon>
        <taxon>Nematocera</taxon>
        <taxon>Culicoidea</taxon>
        <taxon>Culicidae</taxon>
        <taxon>Anophelinae</taxon>
        <taxon>Anopheles</taxon>
    </lineage>
</organism>
<evidence type="ECO:0000313" key="3">
    <source>
        <dbReference type="EnsemblMetazoa" id="AATE006643-PA.1"/>
    </source>
</evidence>
<dbReference type="InterPro" id="IPR020103">
    <property type="entry name" value="PsdUridine_synth_cat_dom_sf"/>
</dbReference>
<reference evidence="3" key="1">
    <citation type="submission" date="2022-08" db="UniProtKB">
        <authorList>
            <consortium name="EnsemblMetazoa"/>
        </authorList>
    </citation>
    <scope>IDENTIFICATION</scope>
    <source>
        <strain evidence="3">EBRO</strain>
    </source>
</reference>
<dbReference type="SUPFAM" id="SSF55120">
    <property type="entry name" value="Pseudouridine synthase"/>
    <property type="match status" value="1"/>
</dbReference>
<proteinExistence type="inferred from homology"/>
<dbReference type="InterPro" id="IPR002501">
    <property type="entry name" value="PsdUridine_synth_N"/>
</dbReference>
<dbReference type="Pfam" id="PF01509">
    <property type="entry name" value="TruB_N"/>
    <property type="match status" value="1"/>
</dbReference>
<evidence type="ECO:0000256" key="1">
    <source>
        <dbReference type="ARBA" id="ARBA00008999"/>
    </source>
</evidence>
<dbReference type="VEuPathDB" id="VectorBase:AATE006643"/>
<dbReference type="PANTHER" id="PTHR13195">
    <property type="entry name" value="PSEUDOURIDINE SYNTHASE-RELATED"/>
    <property type="match status" value="1"/>
</dbReference>